<dbReference type="GO" id="GO:0008859">
    <property type="term" value="F:exoribonuclease II activity"/>
    <property type="evidence" value="ECO:0007669"/>
    <property type="project" value="UniProtKB-UniRule"/>
</dbReference>
<dbReference type="EMBL" id="JAAGVY010000001">
    <property type="protein sequence ID" value="NEN22135.1"/>
    <property type="molecule type" value="Genomic_DNA"/>
</dbReference>
<keyword evidence="3 8" id="KW-0963">Cytoplasm</keyword>
<comment type="function">
    <text evidence="8">3'-5' exoribonuclease that releases 5'-nucleoside monophosphates and is involved in maturation of structured RNAs.</text>
</comment>
<evidence type="ECO:0000313" key="11">
    <source>
        <dbReference type="Proteomes" id="UP000486602"/>
    </source>
</evidence>
<evidence type="ECO:0000256" key="6">
    <source>
        <dbReference type="ARBA" id="ARBA00022839"/>
    </source>
</evidence>
<dbReference type="Proteomes" id="UP000486602">
    <property type="component" value="Unassembled WGS sequence"/>
</dbReference>
<accession>A0A7K3WN57</accession>
<keyword evidence="5 8" id="KW-0378">Hydrolase</keyword>
<dbReference type="GO" id="GO:0005829">
    <property type="term" value="C:cytosol"/>
    <property type="evidence" value="ECO:0007669"/>
    <property type="project" value="TreeGrafter"/>
</dbReference>
<gene>
    <name evidence="8 10" type="primary">rnr</name>
    <name evidence="10" type="ORF">G3O08_01285</name>
</gene>
<evidence type="ECO:0000256" key="3">
    <source>
        <dbReference type="ARBA" id="ARBA00022490"/>
    </source>
</evidence>
<keyword evidence="7 8" id="KW-0694">RNA-binding</keyword>
<evidence type="ECO:0000256" key="5">
    <source>
        <dbReference type="ARBA" id="ARBA00022801"/>
    </source>
</evidence>
<dbReference type="AlphaFoldDB" id="A0A7K3WN57"/>
<organism evidence="10 11">
    <name type="scientific">Cryomorpha ignava</name>
    <dbReference type="NCBI Taxonomy" id="101383"/>
    <lineage>
        <taxon>Bacteria</taxon>
        <taxon>Pseudomonadati</taxon>
        <taxon>Bacteroidota</taxon>
        <taxon>Flavobacteriia</taxon>
        <taxon>Flavobacteriales</taxon>
        <taxon>Cryomorphaceae</taxon>
        <taxon>Cryomorpha</taxon>
    </lineage>
</organism>
<dbReference type="GO" id="GO:0006402">
    <property type="term" value="P:mRNA catabolic process"/>
    <property type="evidence" value="ECO:0007669"/>
    <property type="project" value="TreeGrafter"/>
</dbReference>
<dbReference type="PROSITE" id="PS50126">
    <property type="entry name" value="S1"/>
    <property type="match status" value="1"/>
</dbReference>
<sequence length="717" mass="81633">MGKKKKHSSKTRDKSKGRKAVNLRGDIMQVFRDNPADIYNYKQVSARVNVSDSETRRRVNEYLNELVDLQMLESISNGKFKLHPSQSSTLQGVIDFTKSGAAYVKTDQLKEDIYISENKTGFALHGDTVEVILTGGRRGKLEGKIKSVIKRDAEQFVGIIEISDKHAFVLPSNQRVHVDFYVDKNKLQGAKNGQKVVVKLLDWTDLDKSPFAEVVSVLGDPGDNEVEMHAILVEFGLPFEFPENVLAAAENIDVTISESEISKRKDYRSFPTFTIDPEDAKDFDDALSLRKLNDDTFEVGIHIADVSHYVKPGSIIDKEAVNRATSVYLVDRVVPMLPEVLSNFVCSLRPDEDKLCMSAVFQFDIDGNVKTEWFGKTIIRSNKRFTYNDAQNIIEGGDGDFKDEILQLNAWAKSMRKQRMTDGALEFSGIEVKFNLDENGKPTGVFHKVMKEANFLIEEFMLLANKRVAEHAGKIKKGAEAKPFVYRIHDLPDPLKLITLKDFLARLGYKLKSTKPEKASWALNDLMNQVKDQPEEETVKQMAIRTMSKAVYTTDNIGHYGLAFDFYTHFTSPIRRYPDVLVHRLIDAYNHGKKYSDLDELDKLCKHSSNMEKKAADAERASIKYKQVEFMLNKIGEHFSGNVSGLTRWGMYVELEDTKIEGMIPLNSMDDDVYRYDEKKNQIIGTKYKEIFEFGDKVRIKVNGADLILKQLDFRLI</sequence>
<keyword evidence="4 8" id="KW-0540">Nuclease</keyword>
<evidence type="ECO:0000256" key="4">
    <source>
        <dbReference type="ARBA" id="ARBA00022722"/>
    </source>
</evidence>
<dbReference type="RefSeq" id="WP_163282847.1">
    <property type="nucleotide sequence ID" value="NZ_JAAGVY010000001.1"/>
</dbReference>
<dbReference type="Gene3D" id="2.40.50.140">
    <property type="entry name" value="Nucleic acid-binding proteins"/>
    <property type="match status" value="2"/>
</dbReference>
<comment type="similarity">
    <text evidence="8">Belongs to the RNR ribonuclease family. RNase R subfamily.</text>
</comment>
<feature type="domain" description="S1 motif" evidence="9">
    <location>
        <begin position="636"/>
        <end position="717"/>
    </location>
</feature>
<evidence type="ECO:0000256" key="8">
    <source>
        <dbReference type="HAMAP-Rule" id="MF_01895"/>
    </source>
</evidence>
<dbReference type="HAMAP" id="MF_01895">
    <property type="entry name" value="RNase_R"/>
    <property type="match status" value="1"/>
</dbReference>
<dbReference type="InterPro" id="IPR003029">
    <property type="entry name" value="S1_domain"/>
</dbReference>
<dbReference type="Pfam" id="PF00575">
    <property type="entry name" value="S1"/>
    <property type="match status" value="1"/>
</dbReference>
<keyword evidence="11" id="KW-1185">Reference proteome</keyword>
<evidence type="ECO:0000256" key="2">
    <source>
        <dbReference type="ARBA" id="ARBA00004496"/>
    </source>
</evidence>
<dbReference type="InterPro" id="IPR004476">
    <property type="entry name" value="RNase_II/RNase_R"/>
</dbReference>
<keyword evidence="6 8" id="KW-0269">Exonuclease</keyword>
<dbReference type="InterPro" id="IPR001900">
    <property type="entry name" value="RNase_II/R"/>
</dbReference>
<dbReference type="CDD" id="cd04471">
    <property type="entry name" value="S1_RNase_R"/>
    <property type="match status" value="1"/>
</dbReference>
<protein>
    <recommendedName>
        <fullName evidence="8">Ribonuclease R</fullName>
        <shortName evidence="8">RNase R</shortName>
        <ecNumber evidence="8">3.1.13.1</ecNumber>
    </recommendedName>
</protein>
<dbReference type="Pfam" id="PF00773">
    <property type="entry name" value="RNB"/>
    <property type="match status" value="1"/>
</dbReference>
<dbReference type="PROSITE" id="PS01175">
    <property type="entry name" value="RIBONUCLEASE_II"/>
    <property type="match status" value="1"/>
</dbReference>
<dbReference type="InterPro" id="IPR012340">
    <property type="entry name" value="NA-bd_OB-fold"/>
</dbReference>
<dbReference type="InterPro" id="IPR011805">
    <property type="entry name" value="RNase_R"/>
</dbReference>
<dbReference type="Pfam" id="PF17876">
    <property type="entry name" value="CSD2"/>
    <property type="match status" value="1"/>
</dbReference>
<dbReference type="Pfam" id="PF08206">
    <property type="entry name" value="OB_RNB"/>
    <property type="match status" value="1"/>
</dbReference>
<name>A0A7K3WN57_9FLAO</name>
<proteinExistence type="inferred from homology"/>
<dbReference type="InterPro" id="IPR022966">
    <property type="entry name" value="RNase_II/R_CS"/>
</dbReference>
<dbReference type="SMART" id="SM00955">
    <property type="entry name" value="RNB"/>
    <property type="match status" value="1"/>
</dbReference>
<dbReference type="GO" id="GO:0003723">
    <property type="term" value="F:RNA binding"/>
    <property type="evidence" value="ECO:0007669"/>
    <property type="project" value="UniProtKB-UniRule"/>
</dbReference>
<dbReference type="SUPFAM" id="SSF50249">
    <property type="entry name" value="Nucleic acid-binding proteins"/>
    <property type="match status" value="4"/>
</dbReference>
<dbReference type="InterPro" id="IPR040476">
    <property type="entry name" value="CSD2"/>
</dbReference>
<comment type="caution">
    <text evidence="10">The sequence shown here is derived from an EMBL/GenBank/DDBJ whole genome shotgun (WGS) entry which is preliminary data.</text>
</comment>
<dbReference type="NCBIfam" id="TIGR00358">
    <property type="entry name" value="3_prime_RNase"/>
    <property type="match status" value="1"/>
</dbReference>
<reference evidence="10 11" key="1">
    <citation type="submission" date="2020-02" db="EMBL/GenBank/DDBJ databases">
        <title>Out from the shadows clarifying the taxonomy of the family Cryomorphaceae and related taxa by utilizing the GTDB taxonomic framework.</title>
        <authorList>
            <person name="Bowman J.P."/>
        </authorList>
    </citation>
    <scope>NUCLEOTIDE SEQUENCE [LARGE SCALE GENOMIC DNA]</scope>
    <source>
        <strain evidence="10 11">QSSC 1-22</strain>
    </source>
</reference>
<evidence type="ECO:0000259" key="9">
    <source>
        <dbReference type="PROSITE" id="PS50126"/>
    </source>
</evidence>
<evidence type="ECO:0000256" key="7">
    <source>
        <dbReference type="ARBA" id="ARBA00022884"/>
    </source>
</evidence>
<dbReference type="EC" id="3.1.13.1" evidence="8"/>
<evidence type="ECO:0000256" key="1">
    <source>
        <dbReference type="ARBA" id="ARBA00001849"/>
    </source>
</evidence>
<dbReference type="NCBIfam" id="TIGR02063">
    <property type="entry name" value="RNase_R"/>
    <property type="match status" value="1"/>
</dbReference>
<dbReference type="PANTHER" id="PTHR23355:SF9">
    <property type="entry name" value="DIS3-LIKE EXONUCLEASE 2"/>
    <property type="match status" value="1"/>
</dbReference>
<dbReference type="InterPro" id="IPR050180">
    <property type="entry name" value="RNR_Ribonuclease"/>
</dbReference>
<evidence type="ECO:0000313" key="10">
    <source>
        <dbReference type="EMBL" id="NEN22135.1"/>
    </source>
</evidence>
<comment type="subcellular location">
    <subcellularLocation>
        <location evidence="2 8">Cytoplasm</location>
    </subcellularLocation>
</comment>
<comment type="catalytic activity">
    <reaction evidence="1 8">
        <text>Exonucleolytic cleavage in the 3'- to 5'-direction to yield nucleoside 5'-phosphates.</text>
        <dbReference type="EC" id="3.1.13.1"/>
    </reaction>
</comment>
<dbReference type="PANTHER" id="PTHR23355">
    <property type="entry name" value="RIBONUCLEASE"/>
    <property type="match status" value="1"/>
</dbReference>
<dbReference type="InterPro" id="IPR013223">
    <property type="entry name" value="RNase_B_OB_dom"/>
</dbReference>